<dbReference type="PANTHER" id="PTHR28019">
    <property type="entry name" value="CELL MEMBRANE PROTEIN YLR413W-RELATED"/>
    <property type="match status" value="1"/>
</dbReference>
<dbReference type="PANTHER" id="PTHR28019:SF6">
    <property type="entry name" value="PROTEIN ECM7"/>
    <property type="match status" value="1"/>
</dbReference>
<organism evidence="2 3">
    <name type="scientific">Naumovozyma castellii</name>
    <name type="common">Yeast</name>
    <name type="synonym">Saccharomyces castellii</name>
    <dbReference type="NCBI Taxonomy" id="27288"/>
    <lineage>
        <taxon>Eukaryota</taxon>
        <taxon>Fungi</taxon>
        <taxon>Dikarya</taxon>
        <taxon>Ascomycota</taxon>
        <taxon>Saccharomycotina</taxon>
        <taxon>Saccharomycetes</taxon>
        <taxon>Saccharomycetales</taxon>
        <taxon>Saccharomycetaceae</taxon>
        <taxon>Naumovozyma</taxon>
    </lineage>
</organism>
<feature type="transmembrane region" description="Helical" evidence="1">
    <location>
        <begin position="291"/>
        <end position="316"/>
    </location>
</feature>
<dbReference type="InParanoid" id="G0VKZ3"/>
<reference key="2">
    <citation type="submission" date="2011-08" db="EMBL/GenBank/DDBJ databases">
        <title>Genome sequence of Naumovozyma castellii.</title>
        <authorList>
            <person name="Gordon J.L."/>
            <person name="Armisen D."/>
            <person name="Proux-Wera E."/>
            <person name="OhEigeartaigh S.S."/>
            <person name="Byrne K.P."/>
            <person name="Wolfe K.H."/>
        </authorList>
    </citation>
    <scope>NUCLEOTIDE SEQUENCE</scope>
    <source>
        <strain>Type strain:CBS 4309</strain>
    </source>
</reference>
<keyword evidence="1" id="KW-0812">Transmembrane</keyword>
<proteinExistence type="predicted"/>
<dbReference type="HOGENOM" id="CLU_042615_0_0_1"/>
<dbReference type="eggNOG" id="ENOG502R7IE">
    <property type="taxonomic scope" value="Eukaryota"/>
</dbReference>
<dbReference type="EMBL" id="HE576761">
    <property type="protein sequence ID" value="CCC72181.1"/>
    <property type="molecule type" value="Genomic_DNA"/>
</dbReference>
<keyword evidence="3" id="KW-1185">Reference proteome</keyword>
<dbReference type="FunCoup" id="G0VKZ3">
    <property type="interactions" value="21"/>
</dbReference>
<feature type="transmembrane region" description="Helical" evidence="1">
    <location>
        <begin position="244"/>
        <end position="270"/>
    </location>
</feature>
<dbReference type="OMA" id="WSGLEWC"/>
<dbReference type="Proteomes" id="UP000001640">
    <property type="component" value="Chromosome 10"/>
</dbReference>
<sequence length="418" mass="47141">MNPSMERFITLLKRPFQNLTTLERFVQGMRILSTLLIIALSLTITSGSKKIPNRLYMSRFDTFSADITMGLFEVLKYAVEQSGSASDVNNGVGLTTSELYILTSYTANQVKNMPQYITVSLFGRCDTFFSADLMVGESQMTQVQNSTTVRKCDYIGPGYLFDYREALSSLGLNIVLDYAYQGDTTSSDGKTSSYSKYINKLQWRKIIMLRLLYAVIAFEFTIAVLTAWYYNIKGRYINATKERVLIHSISLFSLAVLVCGLTSVITLAWINISLQSRINKELKAFGFSYHLGGAWFTCVWMLTFFIGLSCFVWSGIEWCLADTDTFALERPDNQILGYQPGVIANIDDKKQSILRSAEEDMENIAPTLSVDRLDPFDDGLALTNSVEAFELQDVSLRSSEESDRSLQRVVKPSPTMQF</sequence>
<evidence type="ECO:0000313" key="2">
    <source>
        <dbReference type="EMBL" id="CCC72181.1"/>
    </source>
</evidence>
<evidence type="ECO:0000313" key="3">
    <source>
        <dbReference type="Proteomes" id="UP000001640"/>
    </source>
</evidence>
<dbReference type="GO" id="GO:0051285">
    <property type="term" value="C:cell cortex of cell tip"/>
    <property type="evidence" value="ECO:0007669"/>
    <property type="project" value="TreeGrafter"/>
</dbReference>
<dbReference type="InterPro" id="IPR052413">
    <property type="entry name" value="SUR7_domain"/>
</dbReference>
<dbReference type="GO" id="GO:0005886">
    <property type="term" value="C:plasma membrane"/>
    <property type="evidence" value="ECO:0007669"/>
    <property type="project" value="InterPro"/>
</dbReference>
<evidence type="ECO:0000256" key="1">
    <source>
        <dbReference type="SAM" id="Phobius"/>
    </source>
</evidence>
<keyword evidence="1" id="KW-0472">Membrane</keyword>
<dbReference type="STRING" id="1064592.G0VKZ3"/>
<dbReference type="AlphaFoldDB" id="G0VKZ3"/>
<dbReference type="GeneID" id="96905878"/>
<dbReference type="OrthoDB" id="4062523at2759"/>
<dbReference type="GO" id="GO:0006816">
    <property type="term" value="P:calcium ion transport"/>
    <property type="evidence" value="ECO:0007669"/>
    <property type="project" value="EnsemblFungi"/>
</dbReference>
<keyword evidence="1" id="KW-1133">Transmembrane helix</keyword>
<gene>
    <name evidence="2" type="primary">NCAS0J02020</name>
    <name evidence="2" type="ordered locus">NCAS_0J02020</name>
</gene>
<dbReference type="Pfam" id="PF06687">
    <property type="entry name" value="SUR7"/>
    <property type="match status" value="1"/>
</dbReference>
<name>G0VKZ3_NAUCA</name>
<dbReference type="RefSeq" id="XP_003678519.1">
    <property type="nucleotide sequence ID" value="XM_003678471.1"/>
</dbReference>
<dbReference type="InterPro" id="IPR009571">
    <property type="entry name" value="SUR7/Rim9-like_fungi"/>
</dbReference>
<dbReference type="GO" id="GO:0031505">
    <property type="term" value="P:fungal-type cell wall organization"/>
    <property type="evidence" value="ECO:0007669"/>
    <property type="project" value="TreeGrafter"/>
</dbReference>
<accession>G0VKZ3</accession>
<reference evidence="2 3" key="1">
    <citation type="journal article" date="2011" name="Proc. Natl. Acad. Sci. U.S.A.">
        <title>Evolutionary erosion of yeast sex chromosomes by mating-type switching accidents.</title>
        <authorList>
            <person name="Gordon J.L."/>
            <person name="Armisen D."/>
            <person name="Proux-Wera E."/>
            <person name="Oheigeartaigh S.S."/>
            <person name="Byrne K.P."/>
            <person name="Wolfe K.H."/>
        </authorList>
    </citation>
    <scope>NUCLEOTIDE SEQUENCE [LARGE SCALE GENOMIC DNA]</scope>
    <source>
        <strain evidence="3">ATCC 76901 / BCRC 22586 / CBS 4309 / NBRC 1992 / NRRL Y-12630</strain>
    </source>
</reference>
<dbReference type="KEGG" id="ncs:NCAS_0J02020"/>
<protein>
    <submittedName>
        <fullName evidence="2">Uncharacterized protein</fullName>
    </submittedName>
</protein>
<feature type="transmembrane region" description="Helical" evidence="1">
    <location>
        <begin position="211"/>
        <end position="232"/>
    </location>
</feature>